<dbReference type="Proteomes" id="UP001054811">
    <property type="component" value="Chromosome"/>
</dbReference>
<name>A0ABY5NIE7_9MICO</name>
<proteinExistence type="predicted"/>
<keyword evidence="3" id="KW-1185">Reference proteome</keyword>
<keyword evidence="1" id="KW-1133">Transmembrane helix</keyword>
<evidence type="ECO:0000313" key="3">
    <source>
        <dbReference type="Proteomes" id="UP001054811"/>
    </source>
</evidence>
<feature type="transmembrane region" description="Helical" evidence="1">
    <location>
        <begin position="65"/>
        <end position="88"/>
    </location>
</feature>
<feature type="transmembrane region" description="Helical" evidence="1">
    <location>
        <begin position="20"/>
        <end position="44"/>
    </location>
</feature>
<organism evidence="2 3">
    <name type="scientific">Microbacterium elymi</name>
    <dbReference type="NCBI Taxonomy" id="2909587"/>
    <lineage>
        <taxon>Bacteria</taxon>
        <taxon>Bacillati</taxon>
        <taxon>Actinomycetota</taxon>
        <taxon>Actinomycetes</taxon>
        <taxon>Micrococcales</taxon>
        <taxon>Microbacteriaceae</taxon>
        <taxon>Microbacterium</taxon>
    </lineage>
</organism>
<evidence type="ECO:0000256" key="1">
    <source>
        <dbReference type="SAM" id="Phobius"/>
    </source>
</evidence>
<keyword evidence="1" id="KW-0472">Membrane</keyword>
<dbReference type="EMBL" id="CP091139">
    <property type="protein sequence ID" value="UUT34937.1"/>
    <property type="molecule type" value="Genomic_DNA"/>
</dbReference>
<dbReference type="RefSeq" id="WP_259611475.1">
    <property type="nucleotide sequence ID" value="NZ_CP091139.2"/>
</dbReference>
<protein>
    <submittedName>
        <fullName evidence="2">Uncharacterized protein</fullName>
    </submittedName>
</protein>
<reference evidence="2" key="1">
    <citation type="submission" date="2022-01" db="EMBL/GenBank/DDBJ databases">
        <title>Microbacterium eymi and Microbacterium rhizovicinus sp. nov., isolated from the rhizospheric soil of Elymus tsukushiensis, a plant native to the Dokdo Islands, Republic of Korea.</title>
        <authorList>
            <person name="Hwang Y.J."/>
        </authorList>
    </citation>
    <scope>NUCLEOTIDE SEQUENCE</scope>
    <source>
        <strain evidence="2">KUDC0405</strain>
    </source>
</reference>
<sequence length="118" mass="12249">MATTNKTTDDHPVLGERSGLWGALIGLIVAALIAAPLSGAVAFATHPLARTLFDGRLGQTSAAGFSTFWWVVALLLAALPFLVGFGIARLSVKTIGVICAIVAVFVIAIVVLGQLFLF</sequence>
<accession>A0ABY5NIE7</accession>
<feature type="transmembrane region" description="Helical" evidence="1">
    <location>
        <begin position="94"/>
        <end position="117"/>
    </location>
</feature>
<keyword evidence="1" id="KW-0812">Transmembrane</keyword>
<gene>
    <name evidence="2" type="ORF">L2X98_31620</name>
</gene>
<evidence type="ECO:0000313" key="2">
    <source>
        <dbReference type="EMBL" id="UUT34937.1"/>
    </source>
</evidence>